<dbReference type="STRING" id="1123010.SAMN02745724_01166"/>
<evidence type="ECO:0000256" key="2">
    <source>
        <dbReference type="ARBA" id="ARBA00022692"/>
    </source>
</evidence>
<accession>A0A1I1HE22</accession>
<feature type="transmembrane region" description="Helical" evidence="5">
    <location>
        <begin position="57"/>
        <end position="75"/>
    </location>
</feature>
<evidence type="ECO:0000256" key="5">
    <source>
        <dbReference type="SAM" id="Phobius"/>
    </source>
</evidence>
<feature type="transmembrane region" description="Helical" evidence="5">
    <location>
        <begin position="197"/>
        <end position="223"/>
    </location>
</feature>
<evidence type="ECO:0000313" key="6">
    <source>
        <dbReference type="EMBL" id="SFC22194.1"/>
    </source>
</evidence>
<protein>
    <submittedName>
        <fullName evidence="6">TIGR00659 family protein</fullName>
    </submittedName>
</protein>
<proteinExistence type="predicted"/>
<feature type="transmembrane region" description="Helical" evidence="5">
    <location>
        <begin position="129"/>
        <end position="160"/>
    </location>
</feature>
<keyword evidence="3 5" id="KW-1133">Transmembrane helix</keyword>
<dbReference type="GO" id="GO:0016020">
    <property type="term" value="C:membrane"/>
    <property type="evidence" value="ECO:0007669"/>
    <property type="project" value="UniProtKB-SubCell"/>
</dbReference>
<feature type="transmembrane region" description="Helical" evidence="5">
    <location>
        <begin position="87"/>
        <end position="109"/>
    </location>
</feature>
<evidence type="ECO:0000256" key="1">
    <source>
        <dbReference type="ARBA" id="ARBA00004141"/>
    </source>
</evidence>
<dbReference type="AlphaFoldDB" id="A0A1I1HE22"/>
<name>A0A1I1HE22_9GAMM</name>
<dbReference type="RefSeq" id="WP_245763765.1">
    <property type="nucleotide sequence ID" value="NZ_FOLO01000006.1"/>
</dbReference>
<sequence>MIIYGLPLTIILFFIFKNIQNKTGWLVLNPILMTMLLIIFILIISNTQYSVYAKSNLPLTFLLEPAIVALAMPLYKEFIYIKPQLKNIVIACAFGVFSSTTIALVIAYLLNADEQILASVAPNAVTSPIAMALASSLGGIAALAATIVILIGVLGAIFAHPLLKLIGVSDKAAQGLAMGAACHALGTARAVEINSTIGAFASVSLIISTVLTSLILPILYPLLMNILKAI</sequence>
<evidence type="ECO:0000313" key="7">
    <source>
        <dbReference type="Proteomes" id="UP000198862"/>
    </source>
</evidence>
<dbReference type="Pfam" id="PF04172">
    <property type="entry name" value="LrgB"/>
    <property type="match status" value="1"/>
</dbReference>
<dbReference type="PANTHER" id="PTHR30249:SF0">
    <property type="entry name" value="PLASTIDAL GLYCOLATE_GLYCERATE TRANSLOCATOR 1, CHLOROPLASTIC"/>
    <property type="match status" value="1"/>
</dbReference>
<evidence type="ECO:0000256" key="3">
    <source>
        <dbReference type="ARBA" id="ARBA00022989"/>
    </source>
</evidence>
<keyword evidence="7" id="KW-1185">Reference proteome</keyword>
<keyword evidence="2 5" id="KW-0812">Transmembrane</keyword>
<feature type="transmembrane region" description="Helical" evidence="5">
    <location>
        <begin position="25"/>
        <end position="45"/>
    </location>
</feature>
<dbReference type="Proteomes" id="UP000198862">
    <property type="component" value="Unassembled WGS sequence"/>
</dbReference>
<evidence type="ECO:0000256" key="4">
    <source>
        <dbReference type="ARBA" id="ARBA00023136"/>
    </source>
</evidence>
<organism evidence="6 7">
    <name type="scientific">Pseudoalteromonas denitrificans DSM 6059</name>
    <dbReference type="NCBI Taxonomy" id="1123010"/>
    <lineage>
        <taxon>Bacteria</taxon>
        <taxon>Pseudomonadati</taxon>
        <taxon>Pseudomonadota</taxon>
        <taxon>Gammaproteobacteria</taxon>
        <taxon>Alteromonadales</taxon>
        <taxon>Pseudoalteromonadaceae</taxon>
        <taxon>Pseudoalteromonas</taxon>
    </lineage>
</organism>
<dbReference type="InterPro" id="IPR007300">
    <property type="entry name" value="CidB/LrgB"/>
</dbReference>
<comment type="subcellular location">
    <subcellularLocation>
        <location evidence="1">Membrane</location>
        <topology evidence="1">Multi-pass membrane protein</topology>
    </subcellularLocation>
</comment>
<dbReference type="EMBL" id="FOLO01000006">
    <property type="protein sequence ID" value="SFC22194.1"/>
    <property type="molecule type" value="Genomic_DNA"/>
</dbReference>
<keyword evidence="4 5" id="KW-0472">Membrane</keyword>
<reference evidence="6 7" key="1">
    <citation type="submission" date="2016-10" db="EMBL/GenBank/DDBJ databases">
        <authorList>
            <person name="de Groot N.N."/>
        </authorList>
    </citation>
    <scope>NUCLEOTIDE SEQUENCE [LARGE SCALE GENOMIC DNA]</scope>
    <source>
        <strain evidence="6 7">DSM 6059</strain>
    </source>
</reference>
<gene>
    <name evidence="6" type="ORF">SAMN02745724_01166</name>
</gene>
<dbReference type="PANTHER" id="PTHR30249">
    <property type="entry name" value="PUTATIVE SEROTONIN TRANSPORTER"/>
    <property type="match status" value="1"/>
</dbReference>